<dbReference type="EMBL" id="BAAAZD010000001">
    <property type="protein sequence ID" value="GAA3996546.1"/>
    <property type="molecule type" value="Genomic_DNA"/>
</dbReference>
<evidence type="ECO:0000313" key="5">
    <source>
        <dbReference type="EMBL" id="GAA3996546.1"/>
    </source>
</evidence>
<feature type="coiled-coil region" evidence="2">
    <location>
        <begin position="21"/>
        <end position="90"/>
    </location>
</feature>
<dbReference type="CDD" id="cd12797">
    <property type="entry name" value="M23_peptidase"/>
    <property type="match status" value="1"/>
</dbReference>
<reference evidence="6" key="1">
    <citation type="journal article" date="2019" name="Int. J. Syst. Evol. Microbiol.">
        <title>The Global Catalogue of Microorganisms (GCM) 10K type strain sequencing project: providing services to taxonomists for standard genome sequencing and annotation.</title>
        <authorList>
            <consortium name="The Broad Institute Genomics Platform"/>
            <consortium name="The Broad Institute Genome Sequencing Center for Infectious Disease"/>
            <person name="Wu L."/>
            <person name="Ma J."/>
        </authorList>
    </citation>
    <scope>NUCLEOTIDE SEQUENCE [LARGE SCALE GENOMIC DNA]</scope>
    <source>
        <strain evidence="6">JCM 16603</strain>
    </source>
</reference>
<evidence type="ECO:0000256" key="2">
    <source>
        <dbReference type="SAM" id="Coils"/>
    </source>
</evidence>
<feature type="signal peptide" evidence="3">
    <location>
        <begin position="1"/>
        <end position="17"/>
    </location>
</feature>
<comment type="caution">
    <text evidence="5">The sequence shown here is derived from an EMBL/GenBank/DDBJ whole genome shotgun (WGS) entry which is preliminary data.</text>
</comment>
<organism evidence="5 6">
    <name type="scientific">Sphingomonas humi</name>
    <dbReference type="NCBI Taxonomy" id="335630"/>
    <lineage>
        <taxon>Bacteria</taxon>
        <taxon>Pseudomonadati</taxon>
        <taxon>Pseudomonadota</taxon>
        <taxon>Alphaproteobacteria</taxon>
        <taxon>Sphingomonadales</taxon>
        <taxon>Sphingomonadaceae</taxon>
        <taxon>Sphingomonas</taxon>
    </lineage>
</organism>
<dbReference type="Pfam" id="PF01551">
    <property type="entry name" value="Peptidase_M23"/>
    <property type="match status" value="1"/>
</dbReference>
<dbReference type="SUPFAM" id="SSF51261">
    <property type="entry name" value="Duplicated hybrid motif"/>
    <property type="match status" value="1"/>
</dbReference>
<feature type="chain" id="PRO_5045589235" description="M23ase beta-sheet core domain-containing protein" evidence="3">
    <location>
        <begin position="18"/>
        <end position="370"/>
    </location>
</feature>
<evidence type="ECO:0000256" key="1">
    <source>
        <dbReference type="ARBA" id="ARBA00022729"/>
    </source>
</evidence>
<dbReference type="RefSeq" id="WP_344708289.1">
    <property type="nucleotide sequence ID" value="NZ_BAAAZD010000001.1"/>
</dbReference>
<dbReference type="InterPro" id="IPR016047">
    <property type="entry name" value="M23ase_b-sheet_dom"/>
</dbReference>
<accession>A0ABP7RF14</accession>
<dbReference type="InterPro" id="IPR011055">
    <property type="entry name" value="Dup_hybrid_motif"/>
</dbReference>
<keyword evidence="6" id="KW-1185">Reference proteome</keyword>
<dbReference type="Proteomes" id="UP001501310">
    <property type="component" value="Unassembled WGS sequence"/>
</dbReference>
<keyword evidence="1 3" id="KW-0732">Signal</keyword>
<keyword evidence="2" id="KW-0175">Coiled coil</keyword>
<feature type="domain" description="M23ase beta-sheet core" evidence="4">
    <location>
        <begin position="280"/>
        <end position="348"/>
    </location>
</feature>
<evidence type="ECO:0000256" key="3">
    <source>
        <dbReference type="SAM" id="SignalP"/>
    </source>
</evidence>
<protein>
    <recommendedName>
        <fullName evidence="4">M23ase beta-sheet core domain-containing protein</fullName>
    </recommendedName>
</protein>
<proteinExistence type="predicted"/>
<dbReference type="InterPro" id="IPR050570">
    <property type="entry name" value="Cell_wall_metabolism_enzyme"/>
</dbReference>
<gene>
    <name evidence="5" type="ORF">GCM10022211_01930</name>
</gene>
<dbReference type="PANTHER" id="PTHR21666">
    <property type="entry name" value="PEPTIDASE-RELATED"/>
    <property type="match status" value="1"/>
</dbReference>
<dbReference type="Gene3D" id="2.70.70.10">
    <property type="entry name" value="Glucose Permease (Domain IIA)"/>
    <property type="match status" value="1"/>
</dbReference>
<name>A0ABP7RF14_9SPHN</name>
<evidence type="ECO:0000259" key="4">
    <source>
        <dbReference type="Pfam" id="PF01551"/>
    </source>
</evidence>
<evidence type="ECO:0000313" key="6">
    <source>
        <dbReference type="Proteomes" id="UP001501310"/>
    </source>
</evidence>
<dbReference type="PANTHER" id="PTHR21666:SF289">
    <property type="entry name" value="L-ALA--D-GLU ENDOPEPTIDASE"/>
    <property type="match status" value="1"/>
</dbReference>
<sequence>MRRLALLLVLAPILVSAADPVRVAQQEAAAAAAEQRRLEAAAAAARGEAQRAAAQRAAEAQAMLAADARIELAEAQLAVLERRRAILNARLAEARRPATALLAGLAEAGRRPAWLMLATAGGAEEQVRLTALVRALGPEVERRSAALRGEAEALAATAASQQALRQQLGAERQAAAEAQRLFAARETEALATARTRDAQAFSAGDMVLSESERAALAVDENAQRQAARQLAAALAKLPAAELRPFAAEGQAPPPPFEWTLPAGGAVTVGMGELAGNGVRSRGLTLAAGTGTEVAAPAPGKVAFAGPFRARAGVIIIDHGGGWASLLTGVRPSVRVGESVSRGQGIGRALGPVTAELFRGGRAEPAALIAR</sequence>